<evidence type="ECO:0000256" key="7">
    <source>
        <dbReference type="SAM" id="Phobius"/>
    </source>
</evidence>
<dbReference type="InterPro" id="IPR015943">
    <property type="entry name" value="WD40/YVTN_repeat-like_dom_sf"/>
</dbReference>
<keyword evidence="4 5" id="KW-0067">ATP-binding</keyword>
<dbReference type="GO" id="GO:0004674">
    <property type="term" value="F:protein serine/threonine kinase activity"/>
    <property type="evidence" value="ECO:0007669"/>
    <property type="project" value="UniProtKB-KW"/>
</dbReference>
<feature type="binding site" evidence="5">
    <location>
        <position position="42"/>
    </location>
    <ligand>
        <name>ATP</name>
        <dbReference type="ChEBI" id="CHEBI:30616"/>
    </ligand>
</feature>
<evidence type="ECO:0000313" key="12">
    <source>
        <dbReference type="Proteomes" id="UP000549009"/>
    </source>
</evidence>
<dbReference type="KEGG" id="sspb:CP982_15850"/>
<dbReference type="PANTHER" id="PTHR43289:SF34">
    <property type="entry name" value="SERINE_THREONINE-PROTEIN KINASE YBDM-RELATED"/>
    <property type="match status" value="1"/>
</dbReference>
<dbReference type="SUPFAM" id="SSF50998">
    <property type="entry name" value="Quinoprotein alcohol dehydrogenase-like"/>
    <property type="match status" value="2"/>
</dbReference>
<dbReference type="EMBL" id="CP023690">
    <property type="protein sequence ID" value="QEV60025.1"/>
    <property type="molecule type" value="Genomic_DNA"/>
</dbReference>
<accession>A0A5P2X9Y7</accession>
<dbReference type="Pfam" id="PF13360">
    <property type="entry name" value="PQQ_2"/>
    <property type="match status" value="2"/>
</dbReference>
<proteinExistence type="predicted"/>
<feature type="region of interest" description="Disordered" evidence="6">
    <location>
        <begin position="440"/>
        <end position="461"/>
    </location>
</feature>
<keyword evidence="10" id="KW-0723">Serine/threonine-protein kinase</keyword>
<name>A0A5P2X9Y7_STRST</name>
<dbReference type="Gene3D" id="3.30.200.20">
    <property type="entry name" value="Phosphorylase Kinase, domain 1"/>
    <property type="match status" value="1"/>
</dbReference>
<dbReference type="InterPro" id="IPR008271">
    <property type="entry name" value="Ser/Thr_kinase_AS"/>
</dbReference>
<evidence type="ECO:0000256" key="1">
    <source>
        <dbReference type="ARBA" id="ARBA00022679"/>
    </source>
</evidence>
<keyword evidence="12" id="KW-1185">Reference proteome</keyword>
<dbReference type="Proteomes" id="UP000549009">
    <property type="component" value="Unassembled WGS sequence"/>
</dbReference>
<evidence type="ECO:0000256" key="2">
    <source>
        <dbReference type="ARBA" id="ARBA00022741"/>
    </source>
</evidence>
<gene>
    <name evidence="10" type="ORF">CP982_15850</name>
    <name evidence="9" type="ORF">FHS40_008207</name>
</gene>
<dbReference type="GO" id="GO:0005524">
    <property type="term" value="F:ATP binding"/>
    <property type="evidence" value="ECO:0007669"/>
    <property type="project" value="UniProtKB-UniRule"/>
</dbReference>
<sequence>MALRETDPEEVGGYPVVDRLGSGGMGVVYLARSASGRRLAVKVVHAQYADDPEFRTRFRREVEAARQVSGAFTAPVVDADADAPSPWMATLYIPGENLGEHVRRHGPLPAERLLELAAGLAEALRDIHRVGVVHRDLKPANVMLAEDGPRVIDFGVSRAAEALAGDPLTQTGRVMGTPPYMSPEQLTSPRDVGPASDVFSLGSVLVHAATGRGPFDDVSPYETATRVVEGDARLDDVPDDLRALVTLCLAKHPKERPTPDELLAVLRGDPVPPRLFAEAQDPPAAAPRRRRRLVIAASAVGALLAGLTTGLVLWLTGGSPPSDLPDGWRAWQHQVVSEDDTPGGSFSGCAAVAGGLICAGDDVKAVRLSLATGKKEWSLPVNTSVSQVSNAEGAVIGASGRRVFVYANNQITSGKDDSDPDNNYAIQAVDARIGKVLWTHPTERGPNAQPPDPDPDVSGHAAYTDDGILTVDGAAGTSYALLRESDGEPRWKRPLPERPDEDATCQVAMAAGDGYLLCYADSKRGDVTRVHRVAPSDGGLSWTVTLDGQQELVGRSADRLVFVSSDLEEKGTGILTVDVDTRSPDPLPLPLEPPASEVTLSRGTLYFTRQGGGVRAVDPLRSRLKWESDSGVEFPGPPLVSEEYVFVASPGGRLAALDPRTGDVRWTRPGSEIAGGVLGVVSGVPPTLVGDALYVPYGIRSVYSVDVRDP</sequence>
<evidence type="ECO:0000313" key="10">
    <source>
        <dbReference type="EMBL" id="QEV60025.1"/>
    </source>
</evidence>
<evidence type="ECO:0000256" key="5">
    <source>
        <dbReference type="PROSITE-ProRule" id="PRU10141"/>
    </source>
</evidence>
<keyword evidence="7" id="KW-1133">Transmembrane helix</keyword>
<dbReference type="InterPro" id="IPR018391">
    <property type="entry name" value="PQQ_b-propeller_rpt"/>
</dbReference>
<evidence type="ECO:0000256" key="6">
    <source>
        <dbReference type="SAM" id="MobiDB-lite"/>
    </source>
</evidence>
<reference evidence="10 11" key="1">
    <citation type="submission" date="2017-09" db="EMBL/GenBank/DDBJ databases">
        <authorList>
            <person name="Lee N."/>
            <person name="Cho B.-K."/>
        </authorList>
    </citation>
    <scope>NUCLEOTIDE SEQUENCE [LARGE SCALE GENOMIC DNA]</scope>
    <source>
        <strain evidence="10 11">ATCC 27465</strain>
    </source>
</reference>
<keyword evidence="7" id="KW-0812">Transmembrane</keyword>
<dbReference type="InterPro" id="IPR000719">
    <property type="entry name" value="Prot_kinase_dom"/>
</dbReference>
<dbReference type="OrthoDB" id="4300728at2"/>
<keyword evidence="7" id="KW-0472">Membrane</keyword>
<dbReference type="SMART" id="SM00564">
    <property type="entry name" value="PQQ"/>
    <property type="match status" value="3"/>
</dbReference>
<protein>
    <submittedName>
        <fullName evidence="10">Serine/threonine protein kinase</fullName>
    </submittedName>
</protein>
<organism evidence="10 11">
    <name type="scientific">Streptomyces spectabilis</name>
    <dbReference type="NCBI Taxonomy" id="68270"/>
    <lineage>
        <taxon>Bacteria</taxon>
        <taxon>Bacillati</taxon>
        <taxon>Actinomycetota</taxon>
        <taxon>Actinomycetes</taxon>
        <taxon>Kitasatosporales</taxon>
        <taxon>Streptomycetaceae</taxon>
        <taxon>Streptomyces</taxon>
    </lineage>
</organism>
<keyword evidence="3 10" id="KW-0418">Kinase</keyword>
<dbReference type="InterPro" id="IPR017441">
    <property type="entry name" value="Protein_kinase_ATP_BS"/>
</dbReference>
<dbReference type="RefSeq" id="WP_150511134.1">
    <property type="nucleotide sequence ID" value="NZ_BMSQ01000019.1"/>
</dbReference>
<reference evidence="9 12" key="2">
    <citation type="submission" date="2020-08" db="EMBL/GenBank/DDBJ databases">
        <title>Genomic Encyclopedia of Type Strains, Phase III (KMG-III): the genomes of soil and plant-associated and newly described type strains.</title>
        <authorList>
            <person name="Whitman W."/>
        </authorList>
    </citation>
    <scope>NUCLEOTIDE SEQUENCE [LARGE SCALE GENOMIC DNA]</scope>
    <source>
        <strain evidence="9 12">CECT 3146</strain>
    </source>
</reference>
<dbReference type="PROSITE" id="PS00108">
    <property type="entry name" value="PROTEIN_KINASE_ST"/>
    <property type="match status" value="1"/>
</dbReference>
<dbReference type="AlphaFoldDB" id="A0A5P2X9Y7"/>
<evidence type="ECO:0000313" key="11">
    <source>
        <dbReference type="Proteomes" id="UP000326505"/>
    </source>
</evidence>
<dbReference type="InterPro" id="IPR002372">
    <property type="entry name" value="PQQ_rpt_dom"/>
</dbReference>
<dbReference type="PROSITE" id="PS00107">
    <property type="entry name" value="PROTEIN_KINASE_ATP"/>
    <property type="match status" value="1"/>
</dbReference>
<evidence type="ECO:0000256" key="3">
    <source>
        <dbReference type="ARBA" id="ARBA00022777"/>
    </source>
</evidence>
<dbReference type="Gene3D" id="2.130.10.10">
    <property type="entry name" value="YVTN repeat-like/Quinoprotein amine dehydrogenase"/>
    <property type="match status" value="2"/>
</dbReference>
<dbReference type="InterPro" id="IPR011009">
    <property type="entry name" value="Kinase-like_dom_sf"/>
</dbReference>
<dbReference type="EMBL" id="JACHJD010000023">
    <property type="protein sequence ID" value="MBB5109081.1"/>
    <property type="molecule type" value="Genomic_DNA"/>
</dbReference>
<feature type="transmembrane region" description="Helical" evidence="7">
    <location>
        <begin position="293"/>
        <end position="315"/>
    </location>
</feature>
<dbReference type="PANTHER" id="PTHR43289">
    <property type="entry name" value="MITOGEN-ACTIVATED PROTEIN KINASE KINASE KINASE 20-RELATED"/>
    <property type="match status" value="1"/>
</dbReference>
<evidence type="ECO:0000313" key="9">
    <source>
        <dbReference type="EMBL" id="MBB5109081.1"/>
    </source>
</evidence>
<evidence type="ECO:0000256" key="4">
    <source>
        <dbReference type="ARBA" id="ARBA00022840"/>
    </source>
</evidence>
<dbReference type="PROSITE" id="PS50011">
    <property type="entry name" value="PROTEIN_KINASE_DOM"/>
    <property type="match status" value="1"/>
</dbReference>
<dbReference type="Gene3D" id="1.10.510.10">
    <property type="entry name" value="Transferase(Phosphotransferase) domain 1"/>
    <property type="match status" value="1"/>
</dbReference>
<keyword evidence="2 5" id="KW-0547">Nucleotide-binding</keyword>
<keyword evidence="1" id="KW-0808">Transferase</keyword>
<feature type="domain" description="Protein kinase" evidence="8">
    <location>
        <begin position="14"/>
        <end position="275"/>
    </location>
</feature>
<dbReference type="SUPFAM" id="SSF56112">
    <property type="entry name" value="Protein kinase-like (PK-like)"/>
    <property type="match status" value="1"/>
</dbReference>
<dbReference type="CDD" id="cd14014">
    <property type="entry name" value="STKc_PknB_like"/>
    <property type="match status" value="1"/>
</dbReference>
<dbReference type="Pfam" id="PF00069">
    <property type="entry name" value="Pkinase"/>
    <property type="match status" value="1"/>
</dbReference>
<dbReference type="InterPro" id="IPR011047">
    <property type="entry name" value="Quinoprotein_ADH-like_sf"/>
</dbReference>
<dbReference type="Proteomes" id="UP000326505">
    <property type="component" value="Chromosome"/>
</dbReference>
<evidence type="ECO:0000259" key="8">
    <source>
        <dbReference type="PROSITE" id="PS50011"/>
    </source>
</evidence>
<dbReference type="SMART" id="SM00220">
    <property type="entry name" value="S_TKc"/>
    <property type="match status" value="1"/>
</dbReference>